<sequence length="126" mass="14443">MLERFERLIKSSEAHTVLHINCVELCKSLSTGSVWRDFMQILCHEKCDDSTAHTFFKAALHRSGESNDTVTSGACEGCNNFQRSFPQFQHIQRDREQLKVGLLFGVQRVVVKHMANTQIFSQNELN</sequence>
<reference evidence="1 2" key="1">
    <citation type="journal article" date="2019" name="Sci. Rep.">
        <title>Orb-weaving spider Araneus ventricosus genome elucidates the spidroin gene catalogue.</title>
        <authorList>
            <person name="Kono N."/>
            <person name="Nakamura H."/>
            <person name="Ohtoshi R."/>
            <person name="Moran D.A.P."/>
            <person name="Shinohara A."/>
            <person name="Yoshida Y."/>
            <person name="Fujiwara M."/>
            <person name="Mori M."/>
            <person name="Tomita M."/>
            <person name="Arakawa K."/>
        </authorList>
    </citation>
    <scope>NUCLEOTIDE SEQUENCE [LARGE SCALE GENOMIC DNA]</scope>
</reference>
<name>A0A4Y2KSM5_ARAVE</name>
<dbReference type="Proteomes" id="UP000499080">
    <property type="component" value="Unassembled WGS sequence"/>
</dbReference>
<organism evidence="1 2">
    <name type="scientific">Araneus ventricosus</name>
    <name type="common">Orbweaver spider</name>
    <name type="synonym">Epeira ventricosa</name>
    <dbReference type="NCBI Taxonomy" id="182803"/>
    <lineage>
        <taxon>Eukaryota</taxon>
        <taxon>Metazoa</taxon>
        <taxon>Ecdysozoa</taxon>
        <taxon>Arthropoda</taxon>
        <taxon>Chelicerata</taxon>
        <taxon>Arachnida</taxon>
        <taxon>Araneae</taxon>
        <taxon>Araneomorphae</taxon>
        <taxon>Entelegynae</taxon>
        <taxon>Araneoidea</taxon>
        <taxon>Araneidae</taxon>
        <taxon>Araneus</taxon>
    </lineage>
</organism>
<evidence type="ECO:0000313" key="1">
    <source>
        <dbReference type="EMBL" id="GBN04336.1"/>
    </source>
</evidence>
<dbReference type="AlphaFoldDB" id="A0A4Y2KSM5"/>
<evidence type="ECO:0000313" key="2">
    <source>
        <dbReference type="Proteomes" id="UP000499080"/>
    </source>
</evidence>
<proteinExistence type="predicted"/>
<dbReference type="EMBL" id="BGPR01004874">
    <property type="protein sequence ID" value="GBN04336.1"/>
    <property type="molecule type" value="Genomic_DNA"/>
</dbReference>
<protein>
    <submittedName>
        <fullName evidence="1">Uncharacterized protein</fullName>
    </submittedName>
</protein>
<comment type="caution">
    <text evidence="1">The sequence shown here is derived from an EMBL/GenBank/DDBJ whole genome shotgun (WGS) entry which is preliminary data.</text>
</comment>
<gene>
    <name evidence="1" type="ORF">AVEN_49205_1</name>
</gene>
<accession>A0A4Y2KSM5</accession>
<keyword evidence="2" id="KW-1185">Reference proteome</keyword>